<dbReference type="GO" id="GO:0000724">
    <property type="term" value="P:double-strand break repair via homologous recombination"/>
    <property type="evidence" value="ECO:0007669"/>
    <property type="project" value="TreeGrafter"/>
</dbReference>
<dbReference type="Proteomes" id="UP001430953">
    <property type="component" value="Unassembled WGS sequence"/>
</dbReference>
<dbReference type="GO" id="GO:0003697">
    <property type="term" value="F:single-stranded DNA binding"/>
    <property type="evidence" value="ECO:0007669"/>
    <property type="project" value="TreeGrafter"/>
</dbReference>
<evidence type="ECO:0000313" key="1">
    <source>
        <dbReference type="EMBL" id="KAL0128431.1"/>
    </source>
</evidence>
<accession>A0AAW2GP41</accession>
<reference evidence="1 2" key="1">
    <citation type="submission" date="2023-03" db="EMBL/GenBank/DDBJ databases">
        <title>High recombination rates correlate with genetic variation in Cardiocondyla obscurior ants.</title>
        <authorList>
            <person name="Errbii M."/>
        </authorList>
    </citation>
    <scope>NUCLEOTIDE SEQUENCE [LARGE SCALE GENOMIC DNA]</scope>
    <source>
        <strain evidence="1">Alpha-2009</strain>
        <tissue evidence="1">Whole body</tissue>
    </source>
</reference>
<name>A0AAW2GP41_9HYME</name>
<evidence type="ECO:0000313" key="2">
    <source>
        <dbReference type="Proteomes" id="UP001430953"/>
    </source>
</evidence>
<proteinExistence type="predicted"/>
<comment type="caution">
    <text evidence="1">The sequence shown here is derived from an EMBL/GenBank/DDBJ whole genome shotgun (WGS) entry which is preliminary data.</text>
</comment>
<organism evidence="1 2">
    <name type="scientific">Cardiocondyla obscurior</name>
    <dbReference type="NCBI Taxonomy" id="286306"/>
    <lineage>
        <taxon>Eukaryota</taxon>
        <taxon>Metazoa</taxon>
        <taxon>Ecdysozoa</taxon>
        <taxon>Arthropoda</taxon>
        <taxon>Hexapoda</taxon>
        <taxon>Insecta</taxon>
        <taxon>Pterygota</taxon>
        <taxon>Neoptera</taxon>
        <taxon>Endopterygota</taxon>
        <taxon>Hymenoptera</taxon>
        <taxon>Apocrita</taxon>
        <taxon>Aculeata</taxon>
        <taxon>Formicoidea</taxon>
        <taxon>Formicidae</taxon>
        <taxon>Myrmicinae</taxon>
        <taxon>Cardiocondyla</taxon>
    </lineage>
</organism>
<dbReference type="EMBL" id="JADYXP020000003">
    <property type="protein sequence ID" value="KAL0128431.1"/>
    <property type="molecule type" value="Genomic_DNA"/>
</dbReference>
<gene>
    <name evidence="1" type="ORF">PUN28_003600</name>
</gene>
<keyword evidence="2" id="KW-1185">Reference proteome</keyword>
<dbReference type="PANTHER" id="PTHR28653:SF1">
    <property type="entry name" value="ATPASE SWSAP1"/>
    <property type="match status" value="1"/>
</dbReference>
<dbReference type="PANTHER" id="PTHR28653">
    <property type="match status" value="1"/>
</dbReference>
<sequence length="213" mass="24254">MFPKHVNTTLLCGSKELSKSFMFETFPLAATYWAEEGQRVAYITPMPLKSQPAACHDRSNPTVTALKLMRFIYLSDYEALVGQLFKLHTYAAVPSVILIDSLDNYLNFGATKSNDSSTRIAKVCASILHSAKACSRVLKKNVHVCIWSSSNLINNFIRTMYFRNVWHLTEKEDGKMIVVEKFPVGSLLERSYVYHKFEDGMRVLAQILYHSID</sequence>
<dbReference type="AlphaFoldDB" id="A0AAW2GP41"/>
<protein>
    <submittedName>
        <fullName evidence="1">Uncharacterized protein</fullName>
    </submittedName>
</protein>
<dbReference type="GO" id="GO:0097196">
    <property type="term" value="C:Shu complex"/>
    <property type="evidence" value="ECO:0007669"/>
    <property type="project" value="TreeGrafter"/>
</dbReference>